<dbReference type="GO" id="GO:0000221">
    <property type="term" value="C:vacuolar proton-transporting V-type ATPase, V1 domain"/>
    <property type="evidence" value="ECO:0007669"/>
    <property type="project" value="UniProtKB-UniRule"/>
</dbReference>
<dbReference type="InterPro" id="IPR011989">
    <property type="entry name" value="ARM-like"/>
</dbReference>
<dbReference type="GO" id="GO:0000329">
    <property type="term" value="C:fungal-type vacuole membrane"/>
    <property type="evidence" value="ECO:0007669"/>
    <property type="project" value="TreeGrafter"/>
</dbReference>
<dbReference type="SUPFAM" id="SSF48371">
    <property type="entry name" value="ARM repeat"/>
    <property type="match status" value="1"/>
</dbReference>
<dbReference type="InterPro" id="IPR016024">
    <property type="entry name" value="ARM-type_fold"/>
</dbReference>
<gene>
    <name evidence="7" type="ORF">INT46_011750</name>
</gene>
<evidence type="ECO:0000259" key="6">
    <source>
        <dbReference type="Pfam" id="PF11698"/>
    </source>
</evidence>
<dbReference type="PANTHER" id="PTHR10698">
    <property type="entry name" value="V-TYPE PROTON ATPASE SUBUNIT H"/>
    <property type="match status" value="1"/>
</dbReference>
<evidence type="ECO:0000256" key="1">
    <source>
        <dbReference type="ARBA" id="ARBA00008613"/>
    </source>
</evidence>
<dbReference type="AlphaFoldDB" id="A0A8H7UUB8"/>
<dbReference type="EMBL" id="JAEPRC010000859">
    <property type="protein sequence ID" value="KAG2191139.1"/>
    <property type="molecule type" value="Genomic_DNA"/>
</dbReference>
<evidence type="ECO:0000256" key="3">
    <source>
        <dbReference type="ARBA" id="ARBA00022781"/>
    </source>
</evidence>
<feature type="domain" description="ATPase V1 complex subunit H C-terminal" evidence="6">
    <location>
        <begin position="359"/>
        <end position="471"/>
    </location>
</feature>
<dbReference type="OrthoDB" id="10263554at2759"/>
<dbReference type="InterPro" id="IPR004908">
    <property type="entry name" value="ATPase_V1-cplx_hsu"/>
</dbReference>
<dbReference type="Pfam" id="PF11698">
    <property type="entry name" value="V-ATPase_H_C"/>
    <property type="match status" value="1"/>
</dbReference>
<protein>
    <recommendedName>
        <fullName evidence="5">V-type proton ATPase subunit H</fullName>
    </recommendedName>
</protein>
<comment type="similarity">
    <text evidence="1 5">Belongs to the V-ATPase H subunit family.</text>
</comment>
<name>A0A8H7UUB8_9FUNG</name>
<dbReference type="Gene3D" id="1.25.40.150">
    <property type="entry name" value="V-type ATPase, subunit H, C-terminal domain"/>
    <property type="match status" value="1"/>
</dbReference>
<keyword evidence="2 5" id="KW-0813">Transport</keyword>
<reference evidence="7" key="1">
    <citation type="submission" date="2020-12" db="EMBL/GenBank/DDBJ databases">
        <title>Metabolic potential, ecology and presence of endohyphal bacteria is reflected in genomic diversity of Mucoromycotina.</title>
        <authorList>
            <person name="Muszewska A."/>
            <person name="Okrasinska A."/>
            <person name="Steczkiewicz K."/>
            <person name="Drgas O."/>
            <person name="Orlowska M."/>
            <person name="Perlinska-Lenart U."/>
            <person name="Aleksandrzak-Piekarczyk T."/>
            <person name="Szatraj K."/>
            <person name="Zielenkiewicz U."/>
            <person name="Pilsyk S."/>
            <person name="Malc E."/>
            <person name="Mieczkowski P."/>
            <person name="Kruszewska J.S."/>
            <person name="Biernat P."/>
            <person name="Pawlowska J."/>
        </authorList>
    </citation>
    <scope>NUCLEOTIDE SEQUENCE</scope>
    <source>
        <strain evidence="7">CBS 226.32</strain>
    </source>
</reference>
<organism evidence="7 8">
    <name type="scientific">Mucor plumbeus</name>
    <dbReference type="NCBI Taxonomy" id="97098"/>
    <lineage>
        <taxon>Eukaryota</taxon>
        <taxon>Fungi</taxon>
        <taxon>Fungi incertae sedis</taxon>
        <taxon>Mucoromycota</taxon>
        <taxon>Mucoromycotina</taxon>
        <taxon>Mucoromycetes</taxon>
        <taxon>Mucorales</taxon>
        <taxon>Mucorineae</taxon>
        <taxon>Mucoraceae</taxon>
        <taxon>Mucor</taxon>
    </lineage>
</organism>
<dbReference type="Proteomes" id="UP000650833">
    <property type="component" value="Unassembled WGS sequence"/>
</dbReference>
<keyword evidence="8" id="KW-1185">Reference proteome</keyword>
<keyword evidence="3 5" id="KW-0375">Hydrogen ion transport</keyword>
<dbReference type="Gene3D" id="1.25.10.10">
    <property type="entry name" value="Leucine-rich Repeat Variant"/>
    <property type="match status" value="1"/>
</dbReference>
<dbReference type="GO" id="GO:0046961">
    <property type="term" value="F:proton-transporting ATPase activity, rotational mechanism"/>
    <property type="evidence" value="ECO:0007669"/>
    <property type="project" value="UniProtKB-UniRule"/>
</dbReference>
<sequence>MLAAADVLIQQTPQKNEETEAMAFARNELIEQVKLTIISHPYLDDMLDRIRTTEIPWEDYKNTGLITEDEVAMIKHVEDKNVDELGPIMSEHGLYYAALYLELMQKLARVDALQKVLILIHDMLDGNEERIALFHEAGKNATEFPFEPFHKALRIGDEFIGIQSSKILTLLICSTPQRDIDIHEFFRWMTFQLQSQHQHVIDLNIQILDALFHIPVYRKAFWNTSHAIDSLVSILKNAQTKNVGPQKIYELTFAIWLLTFDTDIAKNLDRKCQIIPTLVELAKSALKEKIIRVIIATFRNLIEKAPTENMSAMLVAKLLPLCEHLATRKWTDQEISDDIEFTQTELQQNFQSLTQFNTCSTFEVYASELETGMLQWSPSHTSENFWKENATRLNQDNQQLLRQLTRILSTSTNPVVLAVACHDVGQYVKYNGKDGKRYLQLLGAKQRVMELMTHEDANVKYHALSATQKYFAMT</sequence>
<dbReference type="InterPro" id="IPR038497">
    <property type="entry name" value="ATPase_V1-cplx_hsu_C_sf"/>
</dbReference>
<dbReference type="Pfam" id="PF03224">
    <property type="entry name" value="V-ATPase_H_N"/>
    <property type="match status" value="1"/>
</dbReference>
<dbReference type="PIRSF" id="PIRSF032184">
    <property type="entry name" value="ATPase_V1_H"/>
    <property type="match status" value="1"/>
</dbReference>
<dbReference type="PANTHER" id="PTHR10698:SF0">
    <property type="entry name" value="V-TYPE PROTON ATPASE SUBUNIT H"/>
    <property type="match status" value="1"/>
</dbReference>
<keyword evidence="4 5" id="KW-0406">Ion transport</keyword>
<comment type="caution">
    <text evidence="7">The sequence shown here is derived from an EMBL/GenBank/DDBJ whole genome shotgun (WGS) entry which is preliminary data.</text>
</comment>
<evidence type="ECO:0000256" key="4">
    <source>
        <dbReference type="ARBA" id="ARBA00023065"/>
    </source>
</evidence>
<evidence type="ECO:0000313" key="8">
    <source>
        <dbReference type="Proteomes" id="UP000650833"/>
    </source>
</evidence>
<accession>A0A8H7UUB8</accession>
<evidence type="ECO:0000313" key="7">
    <source>
        <dbReference type="EMBL" id="KAG2191139.1"/>
    </source>
</evidence>
<comment type="function">
    <text evidence="5">Subunit of the V1 complex of vacuolar(H+)-ATPase (V-ATPase), a multisubunit enzyme composed of a peripheral complex (V1) that hydrolyzes ATP and a membrane integral complex (V0) that translocates protons. V-ATPase is responsible for acidifying and maintaining the pH of intracellular compartments.</text>
</comment>
<evidence type="ECO:0000256" key="2">
    <source>
        <dbReference type="ARBA" id="ARBA00022448"/>
    </source>
</evidence>
<comment type="subunit">
    <text evidence="5">V-ATPase is a heteromultimeric enzyme made up of two complexes: the ATP-hydrolytic V1 complex and the proton translocation V0 complex.</text>
</comment>
<proteinExistence type="inferred from homology"/>
<evidence type="ECO:0000256" key="5">
    <source>
        <dbReference type="PIRNR" id="PIRNR032184"/>
    </source>
</evidence>
<dbReference type="InterPro" id="IPR011987">
    <property type="entry name" value="ATPase_V1-cplx_hsu_C"/>
</dbReference>